<dbReference type="EMBL" id="MCGT01000008">
    <property type="protein sequence ID" value="ORX57490.1"/>
    <property type="molecule type" value="Genomic_DNA"/>
</dbReference>
<proteinExistence type="predicted"/>
<dbReference type="PROSITE" id="PS00028">
    <property type="entry name" value="ZINC_FINGER_C2H2_1"/>
    <property type="match status" value="1"/>
</dbReference>
<evidence type="ECO:0000313" key="4">
    <source>
        <dbReference type="Proteomes" id="UP000242146"/>
    </source>
</evidence>
<dbReference type="STRING" id="101127.A0A1X2GMU2"/>
<organism evidence="3 4">
    <name type="scientific">Hesseltinella vesiculosa</name>
    <dbReference type="NCBI Taxonomy" id="101127"/>
    <lineage>
        <taxon>Eukaryota</taxon>
        <taxon>Fungi</taxon>
        <taxon>Fungi incertae sedis</taxon>
        <taxon>Mucoromycota</taxon>
        <taxon>Mucoromycotina</taxon>
        <taxon>Mucoromycetes</taxon>
        <taxon>Mucorales</taxon>
        <taxon>Cunninghamellaceae</taxon>
        <taxon>Hesseltinella</taxon>
    </lineage>
</organism>
<evidence type="ECO:0000256" key="1">
    <source>
        <dbReference type="PROSITE-ProRule" id="PRU00042"/>
    </source>
</evidence>
<sequence length="464" mass="51686">MFSCCKCDKIFGTSKMLTDHDKQRHSDAALATWKMNTSTPSLLSSIVEETTSALERKQKQILLKVMDAYRLHPLSMNVAGTWDELNALTHQEHLSKIPYRDMSVLPTSPKKHRLEEPAASFSMNASLYGSIASGPYARTLLQHEYIEVNDELANFLNHDWHVEPAMRFACSRLLSGMIMLQASNGKAILVNTVEVYGRTRNVDSHHELFRVNHRLTPPTSLPPVTTRYPRIWPMTLKDMDGVKLIIGTKSFNALVTSSVRVDTDEIPDLGPTTSSFLIDNPAESLGARLFVMRKSVEAAFSLSKNNSATNVSSADLLYQLRQVRTRFHHPSTYLCCRSSSPWADDIAGQPYTIFTLANWDKGNDESSYRIASTLFQSIATCVMLNKELDKDNVTNLIAKINKNTNVRITLTSILSLFESDAKTIAILGNKHLNKLLATLANEIASALPKANDSVAARIKSVLLS</sequence>
<evidence type="ECO:0000313" key="3">
    <source>
        <dbReference type="EMBL" id="ORX57490.1"/>
    </source>
</evidence>
<keyword evidence="4" id="KW-1185">Reference proteome</keyword>
<dbReference type="OrthoDB" id="2250876at2759"/>
<dbReference type="Proteomes" id="UP000242146">
    <property type="component" value="Unassembled WGS sequence"/>
</dbReference>
<evidence type="ECO:0000259" key="2">
    <source>
        <dbReference type="PROSITE" id="PS50157"/>
    </source>
</evidence>
<dbReference type="AlphaFoldDB" id="A0A1X2GMU2"/>
<dbReference type="GO" id="GO:0008270">
    <property type="term" value="F:zinc ion binding"/>
    <property type="evidence" value="ECO:0007669"/>
    <property type="project" value="UniProtKB-KW"/>
</dbReference>
<keyword evidence="1" id="KW-0863">Zinc-finger</keyword>
<reference evidence="3 4" key="1">
    <citation type="submission" date="2016-07" db="EMBL/GenBank/DDBJ databases">
        <title>Pervasive Adenine N6-methylation of Active Genes in Fungi.</title>
        <authorList>
            <consortium name="DOE Joint Genome Institute"/>
            <person name="Mondo S.J."/>
            <person name="Dannebaum R.O."/>
            <person name="Kuo R.C."/>
            <person name="Labutti K."/>
            <person name="Haridas S."/>
            <person name="Kuo A."/>
            <person name="Salamov A."/>
            <person name="Ahrendt S.R."/>
            <person name="Lipzen A."/>
            <person name="Sullivan W."/>
            <person name="Andreopoulos W.B."/>
            <person name="Clum A."/>
            <person name="Lindquist E."/>
            <person name="Daum C."/>
            <person name="Ramamoorthy G.K."/>
            <person name="Gryganskyi A."/>
            <person name="Culley D."/>
            <person name="Magnuson J.K."/>
            <person name="James T.Y."/>
            <person name="O'Malley M.A."/>
            <person name="Stajich J.E."/>
            <person name="Spatafora J.W."/>
            <person name="Visel A."/>
            <person name="Grigoriev I.V."/>
        </authorList>
    </citation>
    <scope>NUCLEOTIDE SEQUENCE [LARGE SCALE GENOMIC DNA]</scope>
    <source>
        <strain evidence="3 4">NRRL 3301</strain>
    </source>
</reference>
<keyword evidence="1" id="KW-0479">Metal-binding</keyword>
<name>A0A1X2GMU2_9FUNG</name>
<gene>
    <name evidence="3" type="ORF">DM01DRAFT_1406052</name>
</gene>
<keyword evidence="1" id="KW-0862">Zinc</keyword>
<accession>A0A1X2GMU2</accession>
<dbReference type="PROSITE" id="PS50157">
    <property type="entry name" value="ZINC_FINGER_C2H2_2"/>
    <property type="match status" value="1"/>
</dbReference>
<dbReference type="InterPro" id="IPR013087">
    <property type="entry name" value="Znf_C2H2_type"/>
</dbReference>
<comment type="caution">
    <text evidence="3">The sequence shown here is derived from an EMBL/GenBank/DDBJ whole genome shotgun (WGS) entry which is preliminary data.</text>
</comment>
<feature type="domain" description="C2H2-type" evidence="2">
    <location>
        <begin position="2"/>
        <end position="30"/>
    </location>
</feature>
<protein>
    <recommendedName>
        <fullName evidence="2">C2H2-type domain-containing protein</fullName>
    </recommendedName>
</protein>